<dbReference type="GO" id="GO:0016787">
    <property type="term" value="F:hydrolase activity"/>
    <property type="evidence" value="ECO:0007669"/>
    <property type="project" value="UniProtKB-KW"/>
</dbReference>
<dbReference type="InterPro" id="IPR027595">
    <property type="entry name" value="CHP04338"/>
</dbReference>
<dbReference type="NCBIfam" id="TIGR04338">
    <property type="entry name" value="HEXXH_Rv0185"/>
    <property type="match status" value="1"/>
</dbReference>
<accession>A0A5C5REB7</accession>
<evidence type="ECO:0000313" key="2">
    <source>
        <dbReference type="Proteomes" id="UP000317291"/>
    </source>
</evidence>
<dbReference type="OrthoDB" id="4380275at2"/>
<comment type="caution">
    <text evidence="1">The sequence shown here is derived from an EMBL/GenBank/DDBJ whole genome shotgun (WGS) entry which is preliminary data.</text>
</comment>
<keyword evidence="1" id="KW-0378">Hydrolase</keyword>
<reference evidence="1 2" key="1">
    <citation type="submission" date="2019-06" db="EMBL/GenBank/DDBJ databases">
        <title>Tsukamurella conjunctivitidis sp. nov., Tsukamurella assacharolytica sp. nov. and Tsukamurella sputae sp. nov. isolated from patients with conjunctivitis, bacteraemia (lymphoma) and respiratory infection (sputum) in Hong Kong.</title>
        <authorList>
            <person name="Teng J.L.L."/>
            <person name="Lee H.H."/>
            <person name="Fong J.Y.H."/>
            <person name="Fok K.M.N."/>
            <person name="Lau S.K.P."/>
            <person name="Woo P.C.Y."/>
        </authorList>
    </citation>
    <scope>NUCLEOTIDE SEQUENCE [LARGE SCALE GENOMIC DNA]</scope>
    <source>
        <strain evidence="1 2">HKU71</strain>
    </source>
</reference>
<dbReference type="EMBL" id="VIGW01000002">
    <property type="protein sequence ID" value="TWS20411.1"/>
    <property type="molecule type" value="Genomic_DNA"/>
</dbReference>
<protein>
    <submittedName>
        <fullName evidence="1">TIGR04338 family metallohydrolase</fullName>
    </submittedName>
</protein>
<dbReference type="AlphaFoldDB" id="A0A5C5REB7"/>
<dbReference type="Proteomes" id="UP000317291">
    <property type="component" value="Unassembled WGS sequence"/>
</dbReference>
<sequence>MARDAQRAAVYRAEELVRGLFEHAGAGRTVDVLGVSLTLPPEARFASVDAVQSYADRVLGPGAVRVRARAGAGGAHYESGPAGPVIAVPAGRDGAWALRELVVLHELAHHVVAAAGVDGAGIDGAAHGPSFTAAFVDLAARIMGPEAGLALRIVYTESGVAVG</sequence>
<keyword evidence="2" id="KW-1185">Reference proteome</keyword>
<name>A0A5C5REB7_9ACTN</name>
<evidence type="ECO:0000313" key="1">
    <source>
        <dbReference type="EMBL" id="TWS20411.1"/>
    </source>
</evidence>
<proteinExistence type="predicted"/>
<gene>
    <name evidence="1" type="ORF">FK529_03390</name>
</gene>
<dbReference type="RefSeq" id="WP_146559635.1">
    <property type="nucleotide sequence ID" value="NZ_VIGW01000002.1"/>
</dbReference>
<organism evidence="1 2">
    <name type="scientific">Tsukamurella asaccharolytica</name>
    <dbReference type="NCBI Taxonomy" id="2592067"/>
    <lineage>
        <taxon>Bacteria</taxon>
        <taxon>Bacillati</taxon>
        <taxon>Actinomycetota</taxon>
        <taxon>Actinomycetes</taxon>
        <taxon>Mycobacteriales</taxon>
        <taxon>Tsukamurellaceae</taxon>
        <taxon>Tsukamurella</taxon>
    </lineage>
</organism>